<dbReference type="GO" id="GO:0003824">
    <property type="term" value="F:catalytic activity"/>
    <property type="evidence" value="ECO:0007669"/>
    <property type="project" value="InterPro"/>
</dbReference>
<dbReference type="GO" id="GO:0030151">
    <property type="term" value="F:molybdenum ion binding"/>
    <property type="evidence" value="ECO:0007669"/>
    <property type="project" value="InterPro"/>
</dbReference>
<accession>A0A814W1M0</accession>
<dbReference type="SUPFAM" id="SSF53383">
    <property type="entry name" value="PLP-dependent transferases"/>
    <property type="match status" value="1"/>
</dbReference>
<dbReference type="InterPro" id="IPR000192">
    <property type="entry name" value="Aminotrans_V_dom"/>
</dbReference>
<name>A0A814W1M0_9BILA</name>
<dbReference type="InterPro" id="IPR005303">
    <property type="entry name" value="MOCOS_middle"/>
</dbReference>
<evidence type="ECO:0000313" key="4">
    <source>
        <dbReference type="EMBL" id="CAF3960551.1"/>
    </source>
</evidence>
<dbReference type="PANTHER" id="PTHR14237:SF80">
    <property type="entry name" value="MOLYBDENUM COFACTOR SULFURASE"/>
    <property type="match status" value="1"/>
</dbReference>
<dbReference type="InterPro" id="IPR015421">
    <property type="entry name" value="PyrdxlP-dep_Trfase_major"/>
</dbReference>
<keyword evidence="1" id="KW-0501">Molybdenum cofactor biosynthesis</keyword>
<dbReference type="SUPFAM" id="SSF50800">
    <property type="entry name" value="PK beta-barrel domain-like"/>
    <property type="match status" value="1"/>
</dbReference>
<gene>
    <name evidence="3" type="ORF">GPM918_LOCUS23473</name>
    <name evidence="4" type="ORF">SRO942_LOCUS23472</name>
</gene>
<dbReference type="Gene3D" id="3.90.1150.10">
    <property type="entry name" value="Aspartate Aminotransferase, domain 1"/>
    <property type="match status" value="1"/>
</dbReference>
<organism evidence="3 5">
    <name type="scientific">Didymodactylos carnosus</name>
    <dbReference type="NCBI Taxonomy" id="1234261"/>
    <lineage>
        <taxon>Eukaryota</taxon>
        <taxon>Metazoa</taxon>
        <taxon>Spiralia</taxon>
        <taxon>Gnathifera</taxon>
        <taxon>Rotifera</taxon>
        <taxon>Eurotatoria</taxon>
        <taxon>Bdelloidea</taxon>
        <taxon>Philodinida</taxon>
        <taxon>Philodinidae</taxon>
        <taxon>Didymodactylos</taxon>
    </lineage>
</organism>
<evidence type="ECO:0000313" key="5">
    <source>
        <dbReference type="Proteomes" id="UP000663829"/>
    </source>
</evidence>
<comment type="caution">
    <text evidence="3">The sequence shown here is derived from an EMBL/GenBank/DDBJ whole genome shotgun (WGS) entry which is preliminary data.</text>
</comment>
<reference evidence="3" key="1">
    <citation type="submission" date="2021-02" db="EMBL/GenBank/DDBJ databases">
        <authorList>
            <person name="Nowell W R."/>
        </authorList>
    </citation>
    <scope>NUCLEOTIDE SEQUENCE</scope>
</reference>
<proteinExistence type="predicted"/>
<dbReference type="AlphaFoldDB" id="A0A814W1M0"/>
<dbReference type="GO" id="GO:0006777">
    <property type="term" value="P:Mo-molybdopterin cofactor biosynthetic process"/>
    <property type="evidence" value="ECO:0007669"/>
    <property type="project" value="UniProtKB-KW"/>
</dbReference>
<dbReference type="InterPro" id="IPR005302">
    <property type="entry name" value="MoCF_Sase_C"/>
</dbReference>
<dbReference type="InterPro" id="IPR011037">
    <property type="entry name" value="Pyrv_Knase-like_insert_dom_sf"/>
</dbReference>
<dbReference type="OrthoDB" id="420046at2759"/>
<feature type="domain" description="MOSC" evidence="2">
    <location>
        <begin position="635"/>
        <end position="789"/>
    </location>
</feature>
<evidence type="ECO:0000259" key="2">
    <source>
        <dbReference type="PROSITE" id="PS51340"/>
    </source>
</evidence>
<dbReference type="EMBL" id="CAJOBC010008401">
    <property type="protein sequence ID" value="CAF3960551.1"/>
    <property type="molecule type" value="Genomic_DNA"/>
</dbReference>
<dbReference type="PANTHER" id="PTHR14237">
    <property type="entry name" value="MOLYBDOPTERIN COFACTOR SULFURASE MOSC"/>
    <property type="match status" value="1"/>
</dbReference>
<evidence type="ECO:0000313" key="3">
    <source>
        <dbReference type="EMBL" id="CAF1196180.1"/>
    </source>
</evidence>
<evidence type="ECO:0000256" key="1">
    <source>
        <dbReference type="ARBA" id="ARBA00023150"/>
    </source>
</evidence>
<dbReference type="Pfam" id="PF00266">
    <property type="entry name" value="Aminotran_5"/>
    <property type="match status" value="1"/>
</dbReference>
<dbReference type="GO" id="GO:0030170">
    <property type="term" value="F:pyridoxal phosphate binding"/>
    <property type="evidence" value="ECO:0007669"/>
    <property type="project" value="InterPro"/>
</dbReference>
<dbReference type="Proteomes" id="UP000681722">
    <property type="component" value="Unassembled WGS sequence"/>
</dbReference>
<dbReference type="InterPro" id="IPR015424">
    <property type="entry name" value="PyrdxlP-dep_Trfase"/>
</dbReference>
<dbReference type="PROSITE" id="PS51340">
    <property type="entry name" value="MOSC"/>
    <property type="match status" value="1"/>
</dbReference>
<dbReference type="Proteomes" id="UP000663829">
    <property type="component" value="Unassembled WGS sequence"/>
</dbReference>
<sequence>MPFDGYDGQIDAIYEKEFSRLNETTYLDHAGSALYTRSQLESYFHLLSTTPFANPHSGLSLHSTTTQYEITKVKELILAQFDTNSSEYSVIFTLNASHAAQLLAHIFPFTRESEYCYMNDSHNSVIGIRERVKEVGGRFTVVDHPEWIYNTATDDNSIKLQCVCRPKLLNTNDEKLKEYNSQRTSVYCLFALAAENNFNGLRPPLSMLQPFFDSVEKSSIHSSLSFPIPVHTPPSSIYKWFTLVDLAKYLSTSQFSLKKIPVDFLLVSFYKIFGYPTGVGALIVSKRAMKILRKQSYFGGGSVEFVSSTEDFVVYKKDADKFEDGTVAFTSVLALQYGYTLLASITYSKIHEHTQSLIDYLYRVMLLMKYKDNEQPLCKFYDTRHLENREGYTYGPILTFNLFYNSGHYIGYRLIEKLASANNIQLRSGCFCAPGVCQRHLGLDMADVADQLESGNSYCGNEDGLEVIHNGLQPLGCVRLSLGWISRYEDVRQWLKFLNNVILNCVGIGQSKTSIPFCPSSKSQLTKLYIYPIKSCAGISLDKWKIHSTSTRSSSLYFDREWTIIDKNGYALTQKRYSNMCKLIPKISLELNTLTISAPNMPDLVIDLNEGVLNGECNGFDLNVCGLNHSGYTYGSLVQQWLTQVFGVYANLARRKLSAKSFVNEGEFLLINEQSVRAISVDLDEFITHERFRPNIVIDGGDQPYIEDQWLRIKIGKENVFTRSGLCNRCVMVNIDPNSGQKQSQLFATLNKVRKGQNNQTNFGILMKYEIENQEDYVDIQIGDNIEVIEYVSD</sequence>
<dbReference type="Gene3D" id="3.40.640.10">
    <property type="entry name" value="Type I PLP-dependent aspartate aminotransferase-like (Major domain)"/>
    <property type="match status" value="1"/>
</dbReference>
<dbReference type="Pfam" id="PF03476">
    <property type="entry name" value="MOSC_N"/>
    <property type="match status" value="1"/>
</dbReference>
<protein>
    <recommendedName>
        <fullName evidence="2">MOSC domain-containing protein</fullName>
    </recommendedName>
</protein>
<dbReference type="Pfam" id="PF03473">
    <property type="entry name" value="MOSC"/>
    <property type="match status" value="1"/>
</dbReference>
<dbReference type="EMBL" id="CAJNOQ010008400">
    <property type="protein sequence ID" value="CAF1196180.1"/>
    <property type="molecule type" value="Genomic_DNA"/>
</dbReference>
<dbReference type="InterPro" id="IPR015422">
    <property type="entry name" value="PyrdxlP-dep_Trfase_small"/>
</dbReference>
<keyword evidence="5" id="KW-1185">Reference proteome</keyword>
<dbReference type="SUPFAM" id="SSF141673">
    <property type="entry name" value="MOSC N-terminal domain-like"/>
    <property type="match status" value="1"/>
</dbReference>